<proteinExistence type="predicted"/>
<name>A0A6J5MNZ0_9CAUD</name>
<reference evidence="2" key="1">
    <citation type="submission" date="2020-04" db="EMBL/GenBank/DDBJ databases">
        <authorList>
            <person name="Chiriac C."/>
            <person name="Salcher M."/>
            <person name="Ghai R."/>
            <person name="Kavagutti S V."/>
        </authorList>
    </citation>
    <scope>NUCLEOTIDE SEQUENCE</scope>
</reference>
<accession>A0A6J5MNZ0</accession>
<evidence type="ECO:0000313" key="1">
    <source>
        <dbReference type="EMBL" id="CAB4137564.1"/>
    </source>
</evidence>
<organism evidence="2">
    <name type="scientific">uncultured Caudovirales phage</name>
    <dbReference type="NCBI Taxonomy" id="2100421"/>
    <lineage>
        <taxon>Viruses</taxon>
        <taxon>Duplodnaviria</taxon>
        <taxon>Heunggongvirae</taxon>
        <taxon>Uroviricota</taxon>
        <taxon>Caudoviricetes</taxon>
        <taxon>Peduoviridae</taxon>
        <taxon>Maltschvirus</taxon>
        <taxon>Maltschvirus maltsch</taxon>
    </lineage>
</organism>
<evidence type="ECO:0000313" key="2">
    <source>
        <dbReference type="EMBL" id="CAB4147781.1"/>
    </source>
</evidence>
<protein>
    <submittedName>
        <fullName evidence="2">Uncharacterized protein</fullName>
    </submittedName>
</protein>
<gene>
    <name evidence="1" type="ORF">UFOVP325_49</name>
    <name evidence="2" type="ORF">UFOVP430_44</name>
</gene>
<dbReference type="EMBL" id="LR796338">
    <property type="protein sequence ID" value="CAB4137564.1"/>
    <property type="molecule type" value="Genomic_DNA"/>
</dbReference>
<sequence>MATYSVSIEAYLDVEASDSEEAWTMVNSALSGLFYEVRDKNTAFVDGELTVGEVEELEEN</sequence>
<dbReference type="EMBL" id="LR796481">
    <property type="protein sequence ID" value="CAB4147781.1"/>
    <property type="molecule type" value="Genomic_DNA"/>
</dbReference>